<evidence type="ECO:0000259" key="5">
    <source>
        <dbReference type="PROSITE" id="PS50089"/>
    </source>
</evidence>
<dbReference type="Proteomes" id="UP001432027">
    <property type="component" value="Unassembled WGS sequence"/>
</dbReference>
<reference evidence="6" key="1">
    <citation type="submission" date="2023-10" db="EMBL/GenBank/DDBJ databases">
        <title>Genome assembly of Pristionchus species.</title>
        <authorList>
            <person name="Yoshida K."/>
            <person name="Sommer R.J."/>
        </authorList>
    </citation>
    <scope>NUCLEOTIDE SEQUENCE</scope>
    <source>
        <strain evidence="6">RS0144</strain>
    </source>
</reference>
<keyword evidence="4" id="KW-0812">Transmembrane</keyword>
<accession>A0AAV5SDM1</accession>
<feature type="domain" description="RING-type" evidence="5">
    <location>
        <begin position="139"/>
        <end position="177"/>
    </location>
</feature>
<evidence type="ECO:0000313" key="7">
    <source>
        <dbReference type="Proteomes" id="UP001432027"/>
    </source>
</evidence>
<keyword evidence="1 3" id="KW-0479">Metal-binding</keyword>
<evidence type="ECO:0000256" key="1">
    <source>
        <dbReference type="ARBA" id="ARBA00022771"/>
    </source>
</evidence>
<dbReference type="GO" id="GO:0008270">
    <property type="term" value="F:zinc ion binding"/>
    <property type="evidence" value="ECO:0007669"/>
    <property type="project" value="UniProtKB-KW"/>
</dbReference>
<keyword evidence="4" id="KW-1133">Transmembrane helix</keyword>
<gene>
    <name evidence="6" type="ORF">PENTCL1PPCAC_2972</name>
</gene>
<keyword evidence="7" id="KW-1185">Reference proteome</keyword>
<name>A0AAV5SDM1_9BILA</name>
<keyword evidence="4" id="KW-0472">Membrane</keyword>
<proteinExistence type="predicted"/>
<organism evidence="6 7">
    <name type="scientific">Pristionchus entomophagus</name>
    <dbReference type="NCBI Taxonomy" id="358040"/>
    <lineage>
        <taxon>Eukaryota</taxon>
        <taxon>Metazoa</taxon>
        <taxon>Ecdysozoa</taxon>
        <taxon>Nematoda</taxon>
        <taxon>Chromadorea</taxon>
        <taxon>Rhabditida</taxon>
        <taxon>Rhabditina</taxon>
        <taxon>Diplogasteromorpha</taxon>
        <taxon>Diplogasteroidea</taxon>
        <taxon>Neodiplogasteridae</taxon>
        <taxon>Pristionchus</taxon>
    </lineage>
</organism>
<feature type="transmembrane region" description="Helical" evidence="4">
    <location>
        <begin position="55"/>
        <end position="76"/>
    </location>
</feature>
<evidence type="ECO:0000256" key="4">
    <source>
        <dbReference type="SAM" id="Phobius"/>
    </source>
</evidence>
<dbReference type="EMBL" id="BTSX01000001">
    <property type="protein sequence ID" value="GMS80797.1"/>
    <property type="molecule type" value="Genomic_DNA"/>
</dbReference>
<dbReference type="Pfam" id="PF13920">
    <property type="entry name" value="zf-C3HC4_3"/>
    <property type="match status" value="1"/>
</dbReference>
<feature type="transmembrane region" description="Helical" evidence="4">
    <location>
        <begin position="21"/>
        <end position="40"/>
    </location>
</feature>
<dbReference type="AlphaFoldDB" id="A0AAV5SDM1"/>
<dbReference type="SUPFAM" id="SSF57850">
    <property type="entry name" value="RING/U-box"/>
    <property type="match status" value="1"/>
</dbReference>
<dbReference type="PANTHER" id="PTHR16450:SF1">
    <property type="entry name" value="PROTEIN CBG12045"/>
    <property type="match status" value="1"/>
</dbReference>
<sequence>MRAREEDCDAIERMLWSLEQFLRPICKYFIILCACERLWTGLKLVGEIMPSCEDAIQVVMFFFQFMGFVILAMASLKISGAFFNALQSHCFPAELKDAQTQTTFHLRQPSKLRKKKEGKNELFPGMNSPPSVAPSSWPCEICGETDPPSRSAFISCGHVTCGGCAKQVSRSACPYCRKKSMTIRLYM</sequence>
<dbReference type="InterPro" id="IPR013083">
    <property type="entry name" value="Znf_RING/FYVE/PHD"/>
</dbReference>
<dbReference type="Gene3D" id="3.30.40.10">
    <property type="entry name" value="Zinc/RING finger domain, C3HC4 (zinc finger)"/>
    <property type="match status" value="1"/>
</dbReference>
<evidence type="ECO:0000313" key="6">
    <source>
        <dbReference type="EMBL" id="GMS80797.1"/>
    </source>
</evidence>
<dbReference type="PROSITE" id="PS50089">
    <property type="entry name" value="ZF_RING_2"/>
    <property type="match status" value="1"/>
</dbReference>
<dbReference type="PANTHER" id="PTHR16450">
    <property type="entry name" value="RING FINGER PROTEIN 186"/>
    <property type="match status" value="1"/>
</dbReference>
<comment type="caution">
    <text evidence="6">The sequence shown here is derived from an EMBL/GenBank/DDBJ whole genome shotgun (WGS) entry which is preliminary data.</text>
</comment>
<evidence type="ECO:0000256" key="2">
    <source>
        <dbReference type="ARBA" id="ARBA00022833"/>
    </source>
</evidence>
<evidence type="ECO:0000256" key="3">
    <source>
        <dbReference type="PROSITE-ProRule" id="PRU00175"/>
    </source>
</evidence>
<dbReference type="InterPro" id="IPR001841">
    <property type="entry name" value="Znf_RING"/>
</dbReference>
<dbReference type="SMART" id="SM00184">
    <property type="entry name" value="RING"/>
    <property type="match status" value="1"/>
</dbReference>
<keyword evidence="1 3" id="KW-0863">Zinc-finger</keyword>
<keyword evidence="2" id="KW-0862">Zinc</keyword>
<protein>
    <recommendedName>
        <fullName evidence="5">RING-type domain-containing protein</fullName>
    </recommendedName>
</protein>